<keyword evidence="1" id="KW-0812">Transmembrane</keyword>
<evidence type="ECO:0000256" key="1">
    <source>
        <dbReference type="SAM" id="Phobius"/>
    </source>
</evidence>
<keyword evidence="1" id="KW-0472">Membrane</keyword>
<accession>H6NRX6</accession>
<dbReference type="InterPro" id="IPR058725">
    <property type="entry name" value="YczF"/>
</dbReference>
<reference evidence="2 3" key="1">
    <citation type="journal article" date="2012" name="J. Bacteriol.">
        <title>Complete Genome Sequence of Paenibacillus mucilaginosus 3016, a Bacterium Functional as Microbial Fertilizer.</title>
        <authorList>
            <person name="Ma M."/>
            <person name="Wang Z."/>
            <person name="Li L."/>
            <person name="Jiang X."/>
            <person name="Guan D."/>
            <person name="Cao F."/>
            <person name="Chen H."/>
            <person name="Wang X."/>
            <person name="Shen D."/>
            <person name="Du B."/>
            <person name="Li J."/>
        </authorList>
    </citation>
    <scope>NUCLEOTIDE SEQUENCE [LARGE SCALE GENOMIC DNA]</scope>
    <source>
        <strain evidence="2 3">3016</strain>
    </source>
</reference>
<name>H6NRX6_9BACL</name>
<keyword evidence="1" id="KW-1133">Transmembrane helix</keyword>
<keyword evidence="3" id="KW-1185">Reference proteome</keyword>
<protein>
    <submittedName>
        <fullName evidence="2">Uncharacterized protein</fullName>
    </submittedName>
</protein>
<dbReference type="Pfam" id="PF26310">
    <property type="entry name" value="YczF"/>
    <property type="match status" value="1"/>
</dbReference>
<gene>
    <name evidence="2" type="ORF">PM3016_6223</name>
</gene>
<dbReference type="HOGENOM" id="CLU_1863193_0_0_9"/>
<evidence type="ECO:0000313" key="2">
    <source>
        <dbReference type="EMBL" id="AFC32862.1"/>
    </source>
</evidence>
<dbReference type="Proteomes" id="UP000007523">
    <property type="component" value="Chromosome"/>
</dbReference>
<dbReference type="KEGG" id="pmq:PM3016_6223"/>
<dbReference type="EMBL" id="CP003235">
    <property type="protein sequence ID" value="AFC32862.1"/>
    <property type="molecule type" value="Genomic_DNA"/>
</dbReference>
<proteinExistence type="predicted"/>
<organism evidence="2 3">
    <name type="scientific">Paenibacillus mucilaginosus 3016</name>
    <dbReference type="NCBI Taxonomy" id="1116391"/>
    <lineage>
        <taxon>Bacteria</taxon>
        <taxon>Bacillati</taxon>
        <taxon>Bacillota</taxon>
        <taxon>Bacilli</taxon>
        <taxon>Bacillales</taxon>
        <taxon>Paenibacillaceae</taxon>
        <taxon>Paenibacillus</taxon>
    </lineage>
</organism>
<feature type="transmembrane region" description="Helical" evidence="1">
    <location>
        <begin position="39"/>
        <end position="63"/>
    </location>
</feature>
<evidence type="ECO:0000313" key="3">
    <source>
        <dbReference type="Proteomes" id="UP000007523"/>
    </source>
</evidence>
<dbReference type="AlphaFoldDB" id="H6NRX6"/>
<sequence length="137" mass="15895">MACNFAPLYIKLRFAMTIDLLLGYNPNASINMLLTPFRLMFRIEIVIIIVAILYIIIVEYNYAAYGNNRQRQKYQLPDRNRLRTKATNHSKRGRMTPNNKNTVTRAKFPSLICSAKLSAMATERNKTIRPSGYTNFR</sequence>